<name>A0A381ULH7_9ZZZZ</name>
<gene>
    <name evidence="1" type="ORF">METZ01_LOCUS80497</name>
</gene>
<proteinExistence type="predicted"/>
<dbReference type="AlphaFoldDB" id="A0A381ULH7"/>
<protein>
    <submittedName>
        <fullName evidence="1">Uncharacterized protein</fullName>
    </submittedName>
</protein>
<accession>A0A381ULH7</accession>
<sequence length="148" mass="16940">MTGNHFFDDLEEVRTGIIDADVVSLFFPYFGKTVLIDTRSNGADGPAIMLTDMVRNPQERVRSMEKLRPGFPDVHKMVLIPWVRYIYTLAESGIWTTIVERLEKCSYLEAGQAAGAIFDQLRILEQRELMSVVKGSTYETIWSREMSN</sequence>
<dbReference type="EMBL" id="UINC01006456">
    <property type="protein sequence ID" value="SVA27643.1"/>
    <property type="molecule type" value="Genomic_DNA"/>
</dbReference>
<reference evidence="1" key="1">
    <citation type="submission" date="2018-05" db="EMBL/GenBank/DDBJ databases">
        <authorList>
            <person name="Lanie J.A."/>
            <person name="Ng W.-L."/>
            <person name="Kazmierczak K.M."/>
            <person name="Andrzejewski T.M."/>
            <person name="Davidsen T.M."/>
            <person name="Wayne K.J."/>
            <person name="Tettelin H."/>
            <person name="Glass J.I."/>
            <person name="Rusch D."/>
            <person name="Podicherti R."/>
            <person name="Tsui H.-C.T."/>
            <person name="Winkler M.E."/>
        </authorList>
    </citation>
    <scope>NUCLEOTIDE SEQUENCE</scope>
</reference>
<evidence type="ECO:0000313" key="1">
    <source>
        <dbReference type="EMBL" id="SVA27643.1"/>
    </source>
</evidence>
<organism evidence="1">
    <name type="scientific">marine metagenome</name>
    <dbReference type="NCBI Taxonomy" id="408172"/>
    <lineage>
        <taxon>unclassified sequences</taxon>
        <taxon>metagenomes</taxon>
        <taxon>ecological metagenomes</taxon>
    </lineage>
</organism>